<keyword evidence="1 3" id="KW-0808">Transferase</keyword>
<feature type="domain" description="Rhodanese" evidence="5">
    <location>
        <begin position="167"/>
        <end position="280"/>
    </location>
</feature>
<dbReference type="Proteomes" id="UP000199630">
    <property type="component" value="Unassembled WGS sequence"/>
</dbReference>
<evidence type="ECO:0000256" key="3">
    <source>
        <dbReference type="RuleBase" id="RU000507"/>
    </source>
</evidence>
<dbReference type="GO" id="GO:0004792">
    <property type="term" value="F:thiosulfate-cyanide sulfurtransferase activity"/>
    <property type="evidence" value="ECO:0007669"/>
    <property type="project" value="InterPro"/>
</dbReference>
<dbReference type="PROSITE" id="PS50206">
    <property type="entry name" value="RHODANESE_3"/>
    <property type="match status" value="2"/>
</dbReference>
<dbReference type="EMBL" id="FORH01000003">
    <property type="protein sequence ID" value="SFJ43172.1"/>
    <property type="molecule type" value="Genomic_DNA"/>
</dbReference>
<dbReference type="AlphaFoldDB" id="A0A1I3RBK1"/>
<keyword evidence="6" id="KW-0670">Pyruvate</keyword>
<dbReference type="OrthoDB" id="9781034at2"/>
<dbReference type="FunFam" id="3.40.250.10:FF:000001">
    <property type="entry name" value="Sulfurtransferase"/>
    <property type="match status" value="1"/>
</dbReference>
<accession>A0A1I3RBK1</accession>
<dbReference type="Pfam" id="PF00581">
    <property type="entry name" value="Rhodanese"/>
    <property type="match status" value="2"/>
</dbReference>
<organism evidence="6 7">
    <name type="scientific">Celeribacter neptunius</name>
    <dbReference type="NCBI Taxonomy" id="588602"/>
    <lineage>
        <taxon>Bacteria</taxon>
        <taxon>Pseudomonadati</taxon>
        <taxon>Pseudomonadota</taxon>
        <taxon>Alphaproteobacteria</taxon>
        <taxon>Rhodobacterales</taxon>
        <taxon>Roseobacteraceae</taxon>
        <taxon>Celeribacter</taxon>
    </lineage>
</organism>
<dbReference type="SMART" id="SM00450">
    <property type="entry name" value="RHOD"/>
    <property type="match status" value="2"/>
</dbReference>
<reference evidence="7" key="1">
    <citation type="submission" date="2016-10" db="EMBL/GenBank/DDBJ databases">
        <authorList>
            <person name="Varghese N."/>
            <person name="Submissions S."/>
        </authorList>
    </citation>
    <scope>NUCLEOTIDE SEQUENCE [LARGE SCALE GENOMIC DNA]</scope>
    <source>
        <strain evidence="7">DSM 26471</strain>
    </source>
</reference>
<keyword evidence="2" id="KW-0677">Repeat</keyword>
<dbReference type="InterPro" id="IPR001307">
    <property type="entry name" value="Thiosulphate_STrfase_CS"/>
</dbReference>
<dbReference type="NCBIfam" id="NF008557">
    <property type="entry name" value="PRK11493.1"/>
    <property type="match status" value="1"/>
</dbReference>
<proteinExistence type="predicted"/>
<dbReference type="InterPro" id="IPR036873">
    <property type="entry name" value="Rhodanese-like_dom_sf"/>
</dbReference>
<dbReference type="InterPro" id="IPR045078">
    <property type="entry name" value="TST/MPST-like"/>
</dbReference>
<protein>
    <recommendedName>
        <fullName evidence="3">Sulfurtransferase</fullName>
    </recommendedName>
</protein>
<evidence type="ECO:0000259" key="5">
    <source>
        <dbReference type="PROSITE" id="PS50206"/>
    </source>
</evidence>
<dbReference type="RefSeq" id="WP_090060671.1">
    <property type="nucleotide sequence ID" value="NZ_FORH01000003.1"/>
</dbReference>
<evidence type="ECO:0000256" key="4">
    <source>
        <dbReference type="SAM" id="MobiDB-lite"/>
    </source>
</evidence>
<sequence length="286" mass="30061">MTSLISPEDLIARLGDPNLVLLDASWYMPADPRDPEAEFETAHLPGTKRFDFDGKIKDHDSDLPHMMPTPETFEAAARALGISAGSQIVIYDGAGIFAAPRAWWMFKAMGHDAVSVLNGGLPAWKDAGGPIETGPETAATPGDFTASPATERLASAEDVLKAVNGQAGQPTAIVDARGAPRFEGSQPEPRPGLRSGHMPGARNIPFDQVLTDGKYRDAEDIRNIWAAAGLPDQGRVIASCGSGVTASVLALAAESAGLPTVTVYDGSWSEWGQESRSELPVTTGAA</sequence>
<dbReference type="PANTHER" id="PTHR11364:SF27">
    <property type="entry name" value="SULFURTRANSFERASE"/>
    <property type="match status" value="1"/>
</dbReference>
<name>A0A1I3RBK1_9RHOB</name>
<dbReference type="SUPFAM" id="SSF52821">
    <property type="entry name" value="Rhodanese/Cell cycle control phosphatase"/>
    <property type="match status" value="2"/>
</dbReference>
<evidence type="ECO:0000256" key="1">
    <source>
        <dbReference type="ARBA" id="ARBA00022679"/>
    </source>
</evidence>
<dbReference type="CDD" id="cd01448">
    <property type="entry name" value="TST_Repeat_1"/>
    <property type="match status" value="1"/>
</dbReference>
<dbReference type="STRING" id="588602.SAMN04487991_2144"/>
<dbReference type="PROSITE" id="PS00683">
    <property type="entry name" value="RHODANESE_2"/>
    <property type="match status" value="1"/>
</dbReference>
<evidence type="ECO:0000313" key="7">
    <source>
        <dbReference type="Proteomes" id="UP000199630"/>
    </source>
</evidence>
<evidence type="ECO:0000313" key="6">
    <source>
        <dbReference type="EMBL" id="SFJ43172.1"/>
    </source>
</evidence>
<keyword evidence="7" id="KW-1185">Reference proteome</keyword>
<gene>
    <name evidence="6" type="ORF">SAMN04487991_2144</name>
</gene>
<feature type="region of interest" description="Disordered" evidence="4">
    <location>
        <begin position="179"/>
        <end position="205"/>
    </location>
</feature>
<dbReference type="CDD" id="cd01449">
    <property type="entry name" value="TST_Repeat_2"/>
    <property type="match status" value="1"/>
</dbReference>
<dbReference type="InterPro" id="IPR001763">
    <property type="entry name" value="Rhodanese-like_dom"/>
</dbReference>
<dbReference type="PANTHER" id="PTHR11364">
    <property type="entry name" value="THIOSULFATE SULFERTANSFERASE"/>
    <property type="match status" value="1"/>
</dbReference>
<evidence type="ECO:0000256" key="2">
    <source>
        <dbReference type="ARBA" id="ARBA00022737"/>
    </source>
</evidence>
<feature type="domain" description="Rhodanese" evidence="5">
    <location>
        <begin position="15"/>
        <end position="133"/>
    </location>
</feature>
<dbReference type="Gene3D" id="3.40.250.10">
    <property type="entry name" value="Rhodanese-like domain"/>
    <property type="match status" value="2"/>
</dbReference>